<dbReference type="HOGENOM" id="CLU_039110_1_1_0"/>
<dbReference type="PANTHER" id="PTHR30307:SF0">
    <property type="entry name" value="S-ADENOSYLMETHIONINE:TRNA RIBOSYLTRANSFERASE-ISOMERASE"/>
    <property type="match status" value="1"/>
</dbReference>
<dbReference type="Proteomes" id="UP000006898">
    <property type="component" value="Chromosome"/>
</dbReference>
<dbReference type="EC" id="2.4.99.17" evidence="5"/>
<evidence type="ECO:0000256" key="5">
    <source>
        <dbReference type="HAMAP-Rule" id="MF_00113"/>
    </source>
</evidence>
<dbReference type="GO" id="GO:0005737">
    <property type="term" value="C:cytoplasm"/>
    <property type="evidence" value="ECO:0007669"/>
    <property type="project" value="UniProtKB-SubCell"/>
</dbReference>
<dbReference type="STRING" id="671143.DAMO_2406"/>
<dbReference type="PATRIC" id="fig|671143.5.peg.2118"/>
<dbReference type="InterPro" id="IPR036100">
    <property type="entry name" value="QueA_sf"/>
</dbReference>
<dbReference type="InterPro" id="IPR042119">
    <property type="entry name" value="QueA_dom2"/>
</dbReference>
<dbReference type="Gene3D" id="2.40.10.240">
    <property type="entry name" value="QueA-like"/>
    <property type="match status" value="1"/>
</dbReference>
<keyword evidence="3 5" id="KW-0949">S-adenosyl-L-methionine</keyword>
<comment type="catalytic activity">
    <reaction evidence="5">
        <text>7-aminomethyl-7-carbaguanosine(34) in tRNA + S-adenosyl-L-methionine = epoxyqueuosine(34) in tRNA + adenine + L-methionine + 2 H(+)</text>
        <dbReference type="Rhea" id="RHEA:32155"/>
        <dbReference type="Rhea" id="RHEA-COMP:10342"/>
        <dbReference type="Rhea" id="RHEA-COMP:18582"/>
        <dbReference type="ChEBI" id="CHEBI:15378"/>
        <dbReference type="ChEBI" id="CHEBI:16708"/>
        <dbReference type="ChEBI" id="CHEBI:57844"/>
        <dbReference type="ChEBI" id="CHEBI:59789"/>
        <dbReference type="ChEBI" id="CHEBI:82833"/>
        <dbReference type="ChEBI" id="CHEBI:194443"/>
        <dbReference type="EC" id="2.4.99.17"/>
    </reaction>
</comment>
<evidence type="ECO:0000313" key="6">
    <source>
        <dbReference type="EMBL" id="CBE69454.1"/>
    </source>
</evidence>
<dbReference type="Pfam" id="PF02547">
    <property type="entry name" value="Queuosine_synth"/>
    <property type="match status" value="1"/>
</dbReference>
<comment type="similarity">
    <text evidence="5">Belongs to the QueA family.</text>
</comment>
<dbReference type="eggNOG" id="COG0809">
    <property type="taxonomic scope" value="Bacteria"/>
</dbReference>
<dbReference type="Gene3D" id="3.40.1780.10">
    <property type="entry name" value="QueA-like"/>
    <property type="match status" value="1"/>
</dbReference>
<organism evidence="6 7">
    <name type="scientific">Methylomirabilis oxygeniifera</name>
    <dbReference type="NCBI Taxonomy" id="671143"/>
    <lineage>
        <taxon>Bacteria</taxon>
        <taxon>Candidatus Methylomirabilota</taxon>
        <taxon>Candidatus Methylomirabilia</taxon>
        <taxon>Candidatus Methylomirabilales</taxon>
        <taxon>Candidatus Methylomirabilaceae</taxon>
        <taxon>Candidatus Methylomirabilis</taxon>
    </lineage>
</organism>
<evidence type="ECO:0000256" key="2">
    <source>
        <dbReference type="ARBA" id="ARBA00022679"/>
    </source>
</evidence>
<dbReference type="HAMAP" id="MF_00113">
    <property type="entry name" value="QueA"/>
    <property type="match status" value="1"/>
</dbReference>
<comment type="subunit">
    <text evidence="5">Monomer.</text>
</comment>
<dbReference type="AlphaFoldDB" id="D5MIU7"/>
<keyword evidence="6" id="KW-0328">Glycosyltransferase</keyword>
<dbReference type="UniPathway" id="UPA00392"/>
<reference evidence="6 7" key="1">
    <citation type="journal article" date="2010" name="Nature">
        <title>Nitrite-driven anaerobic methane oxidation by oxygenic bacteria.</title>
        <authorList>
            <person name="Ettwig K.F."/>
            <person name="Butler M.K."/>
            <person name="Le Paslier D."/>
            <person name="Pelletier E."/>
            <person name="Mangenot S."/>
            <person name="Kuypers M.M.M."/>
            <person name="Schreiber F."/>
            <person name="Dutilh B.E."/>
            <person name="Zedelius J."/>
            <person name="de Beer D."/>
            <person name="Gloerich J."/>
            <person name="Wessels H.J.C.T."/>
            <person name="van Allen T."/>
            <person name="Luesken F."/>
            <person name="Wu M."/>
            <person name="van de Pas-Schoonen K.T."/>
            <person name="Op den Camp H.J.M."/>
            <person name="Janssen-Megens E.M."/>
            <person name="Francoijs K-J."/>
            <person name="Stunnenberg H."/>
            <person name="Weissenbach J."/>
            <person name="Jetten M.S.M."/>
            <person name="Strous M."/>
        </authorList>
    </citation>
    <scope>NUCLEOTIDE SEQUENCE [LARGE SCALE GENOMIC DNA]</scope>
</reference>
<keyword evidence="1 5" id="KW-0963">Cytoplasm</keyword>
<comment type="pathway">
    <text evidence="5">tRNA modification; tRNA-queuosine biosynthesis.</text>
</comment>
<dbReference type="PANTHER" id="PTHR30307">
    <property type="entry name" value="S-ADENOSYLMETHIONINE:TRNA RIBOSYLTRANSFERASE-ISOMERASE"/>
    <property type="match status" value="1"/>
</dbReference>
<dbReference type="GO" id="GO:0008616">
    <property type="term" value="P:tRNA queuosine(34) biosynthetic process"/>
    <property type="evidence" value="ECO:0007669"/>
    <property type="project" value="UniProtKB-UniRule"/>
</dbReference>
<keyword evidence="2 5" id="KW-0808">Transferase</keyword>
<evidence type="ECO:0000256" key="4">
    <source>
        <dbReference type="ARBA" id="ARBA00022785"/>
    </source>
</evidence>
<accession>D5MIU7</accession>
<dbReference type="FunFam" id="2.40.10.240:FF:000002">
    <property type="entry name" value="S-adenosylmethionine:tRNA ribosyltransferase-isomerase"/>
    <property type="match status" value="1"/>
</dbReference>
<evidence type="ECO:0000256" key="1">
    <source>
        <dbReference type="ARBA" id="ARBA00022490"/>
    </source>
</evidence>
<dbReference type="KEGG" id="mox:DAMO_2406"/>
<proteinExistence type="inferred from homology"/>
<evidence type="ECO:0000256" key="3">
    <source>
        <dbReference type="ARBA" id="ARBA00022691"/>
    </source>
</evidence>
<dbReference type="GO" id="GO:0051075">
    <property type="term" value="F:S-adenosylmethionine:tRNA ribosyltransferase-isomerase activity"/>
    <property type="evidence" value="ECO:0007669"/>
    <property type="project" value="UniProtKB-EC"/>
</dbReference>
<gene>
    <name evidence="5 6" type="primary">queA</name>
    <name evidence="6" type="ORF">DAMO_2406</name>
</gene>
<comment type="subcellular location">
    <subcellularLocation>
        <location evidence="5">Cytoplasm</location>
    </subcellularLocation>
</comment>
<evidence type="ECO:0000313" key="7">
    <source>
        <dbReference type="Proteomes" id="UP000006898"/>
    </source>
</evidence>
<dbReference type="InterPro" id="IPR042118">
    <property type="entry name" value="QueA_dom1"/>
</dbReference>
<protein>
    <recommendedName>
        <fullName evidence="5">S-adenosylmethionine:tRNA ribosyltransferase-isomerase</fullName>
        <ecNumber evidence="5">2.4.99.17</ecNumber>
    </recommendedName>
    <alternativeName>
        <fullName evidence="5">Queuosine biosynthesis protein QueA</fullName>
    </alternativeName>
</protein>
<sequence>MSISLRTVDFDYTLPPELIAQAPVPERDRSRLLVLDRNTGALHDRIFRDLPEYLVPGDLLVINEAKVIPARLFGRSERRHQIEVLLLYEVEVDPDMGPAGTDRWEALIKPSRQVRIGDRLALADDTITAEVIEKRGEGRHLLKLVYDGRLADLLWRFGRMPVPPYIKRQGIGYRVEGLEQGFPSPLDPGPYLLDPNTLDRERYQTVYAKHEGAVAAPTAGLHFTPDLIETLTRQGIAVTPITLFVGPGTFRPVRMKEVAQHRMEPERYIIPEQTALAVKAARREGRRVIAVGTTTVRTLEHATVMGEIRAGVGLTDLFIYPGYRFTSIDAIITNFHLPCSTLFMLVSAFAGRETMLAAYREAIARCYRFYSYGDAMLIV</sequence>
<dbReference type="InterPro" id="IPR003699">
    <property type="entry name" value="QueA"/>
</dbReference>
<dbReference type="SUPFAM" id="SSF111337">
    <property type="entry name" value="QueA-like"/>
    <property type="match status" value="1"/>
</dbReference>
<keyword evidence="6" id="KW-0413">Isomerase</keyword>
<dbReference type="EMBL" id="FP565575">
    <property type="protein sequence ID" value="CBE69454.1"/>
    <property type="molecule type" value="Genomic_DNA"/>
</dbReference>
<keyword evidence="4 5" id="KW-0671">Queuosine biosynthesis</keyword>
<name>D5MIU7_METO1</name>
<comment type="function">
    <text evidence="5">Transfers and isomerizes the ribose moiety from AdoMet to the 7-aminomethyl group of 7-deazaguanine (preQ1-tRNA) to give epoxyqueuosine (oQ-tRNA).</text>
</comment>